<protein>
    <recommendedName>
        <fullName evidence="4">Tetratricopeptide repeat protein</fullName>
    </recommendedName>
</protein>
<dbReference type="Proteomes" id="UP000320813">
    <property type="component" value="Unassembled WGS sequence"/>
</dbReference>
<evidence type="ECO:0000313" key="3">
    <source>
        <dbReference type="Proteomes" id="UP000320813"/>
    </source>
</evidence>
<accession>A0A519BA68</accession>
<evidence type="ECO:0000313" key="2">
    <source>
        <dbReference type="EMBL" id="RZD14104.1"/>
    </source>
</evidence>
<feature type="transmembrane region" description="Helical" evidence="1">
    <location>
        <begin position="32"/>
        <end position="49"/>
    </location>
</feature>
<reference evidence="2 3" key="1">
    <citation type="submission" date="2019-01" db="EMBL/GenBank/DDBJ databases">
        <title>Insights into ecological role of a new deltaproteobacterial order Candidatus Sinidesulfobacterales (Sva0485) by metagenomics and metatranscriptomics.</title>
        <authorList>
            <person name="Tan S."/>
            <person name="Liu J."/>
            <person name="Fang Y."/>
            <person name="Hedlund B.P."/>
            <person name="Lian Z.H."/>
            <person name="Huang L.Y."/>
            <person name="Li J.T."/>
            <person name="Huang L.N."/>
            <person name="Li W.J."/>
            <person name="Jiang H.C."/>
            <person name="Dong H.L."/>
            <person name="Shu W.S."/>
        </authorList>
    </citation>
    <scope>NUCLEOTIDE SEQUENCE [LARGE SCALE GENOMIC DNA]</scope>
    <source>
        <strain evidence="2">AP3</strain>
    </source>
</reference>
<keyword evidence="1" id="KW-0812">Transmembrane</keyword>
<proteinExistence type="predicted"/>
<dbReference type="EMBL" id="SGBD01000004">
    <property type="protein sequence ID" value="RZD14104.1"/>
    <property type="molecule type" value="Genomic_DNA"/>
</dbReference>
<name>A0A519BA68_9DELT</name>
<organism evidence="2 3">
    <name type="scientific">Candidatus Acidulodesulfobacterium ferriphilum</name>
    <dbReference type="NCBI Taxonomy" id="2597223"/>
    <lineage>
        <taxon>Bacteria</taxon>
        <taxon>Deltaproteobacteria</taxon>
        <taxon>Candidatus Acidulodesulfobacterales</taxon>
        <taxon>Candidatus Acidulodesulfobacterium</taxon>
    </lineage>
</organism>
<comment type="caution">
    <text evidence="2">The sequence shown here is derived from an EMBL/GenBank/DDBJ whole genome shotgun (WGS) entry which is preliminary data.</text>
</comment>
<keyword evidence="1" id="KW-1133">Transmembrane helix</keyword>
<gene>
    <name evidence="2" type="ORF">EVJ47_07670</name>
</gene>
<evidence type="ECO:0008006" key="4">
    <source>
        <dbReference type="Google" id="ProtNLM"/>
    </source>
</evidence>
<dbReference type="SUPFAM" id="SSF48452">
    <property type="entry name" value="TPR-like"/>
    <property type="match status" value="1"/>
</dbReference>
<dbReference type="InterPro" id="IPR011990">
    <property type="entry name" value="TPR-like_helical_dom_sf"/>
</dbReference>
<dbReference type="AlphaFoldDB" id="A0A519BA68"/>
<evidence type="ECO:0000256" key="1">
    <source>
        <dbReference type="SAM" id="Phobius"/>
    </source>
</evidence>
<keyword evidence="1" id="KW-0472">Membrane</keyword>
<sequence>MIKAKGKRDRIFRPAAVFACISGMQRQPLRQIYAGAAMVFLLLILPVFTSGCAYNSAKNSVAIKEPLTSFKYKMFGIDRLIKDNNLDIAKVYLKEMINEGVHPLFANLHLAIIYTMQGKRKKCVKYLKASKSLINSKQDKAEYLFYKIKINLINRQKGYFDSSMKIISKLKREGANIERLYYYKGLLFFYHGDSLNALRCFKIVAKLNSSYKRRAKDAINKI</sequence>
<dbReference type="Gene3D" id="1.25.40.10">
    <property type="entry name" value="Tetratricopeptide repeat domain"/>
    <property type="match status" value="1"/>
</dbReference>